<feature type="region of interest" description="Disordered" evidence="2">
    <location>
        <begin position="145"/>
        <end position="166"/>
    </location>
</feature>
<feature type="compositionally biased region" description="Polar residues" evidence="2">
    <location>
        <begin position="146"/>
        <end position="162"/>
    </location>
</feature>
<dbReference type="EMBL" id="JXXN02000813">
    <property type="protein sequence ID" value="THD26230.1"/>
    <property type="molecule type" value="Genomic_DNA"/>
</dbReference>
<comment type="caution">
    <text evidence="3">The sequence shown here is derived from an EMBL/GenBank/DDBJ whole genome shotgun (WGS) entry which is preliminary data.</text>
</comment>
<name>A0A4E0S2P2_FASHE</name>
<protein>
    <submittedName>
        <fullName evidence="3">Uncharacterized protein</fullName>
    </submittedName>
</protein>
<feature type="region of interest" description="Disordered" evidence="2">
    <location>
        <begin position="1"/>
        <end position="45"/>
    </location>
</feature>
<feature type="coiled-coil region" evidence="1">
    <location>
        <begin position="850"/>
        <end position="884"/>
    </location>
</feature>
<evidence type="ECO:0000313" key="3">
    <source>
        <dbReference type="EMBL" id="THD26230.1"/>
    </source>
</evidence>
<keyword evidence="4" id="KW-1185">Reference proteome</keyword>
<feature type="region of interest" description="Disordered" evidence="2">
    <location>
        <begin position="200"/>
        <end position="232"/>
    </location>
</feature>
<feature type="compositionally biased region" description="Basic and acidic residues" evidence="2">
    <location>
        <begin position="28"/>
        <end position="45"/>
    </location>
</feature>
<accession>A0A4E0S2P2</accession>
<reference evidence="3" key="1">
    <citation type="submission" date="2019-03" db="EMBL/GenBank/DDBJ databases">
        <title>Improved annotation for the trematode Fasciola hepatica.</title>
        <authorList>
            <person name="Choi Y.-J."/>
            <person name="Martin J."/>
            <person name="Mitreva M."/>
        </authorList>
    </citation>
    <scope>NUCLEOTIDE SEQUENCE [LARGE SCALE GENOMIC DNA]</scope>
</reference>
<gene>
    <name evidence="3" type="ORF">D915_002930</name>
</gene>
<dbReference type="Proteomes" id="UP000230066">
    <property type="component" value="Unassembled WGS sequence"/>
</dbReference>
<evidence type="ECO:0000313" key="4">
    <source>
        <dbReference type="Proteomes" id="UP000230066"/>
    </source>
</evidence>
<dbReference type="AlphaFoldDB" id="A0A4E0S2P2"/>
<evidence type="ECO:0000256" key="2">
    <source>
        <dbReference type="SAM" id="MobiDB-lite"/>
    </source>
</evidence>
<sequence>MTDDDSDKESVKTEEFAIHFEATMEPGGTEKRSPELKLVSTKEDEKANLETPVSNFLSPCSGMESKIHISTMSASFKDKLNEFGRLRASCHSSNGIVSTAFPITLTTSNRNVERSNLGQAIHTANGTPLETSRWLLGRWRTDVGSPATSVRPTHLGTPSTPALGSEAKETFRSGGKFAKFDAGVNKLANWCPMKRVLPTSWRTSGASQTTGDQQRMSHTLPPAPPAPTPTPGENGRVANCTKLCFDEVNPTDRSIYPKEWDASALSEGEINAILAERDELYEILRMNEDAESARFANSQAFINFKQDAFNEQQRLRQRISALEEELEMSMCRLNQMNGEQNELKEQLHTLQGDRDSLEHELHSNRQKYERELATVKEEYAQRENQYIETMKIKTDKLEAKCADFMAKDVEMNQTIADLQQKLSYMENEMTNVRTENSNLNREQNEREKLWNENLGNLVRQKLTEKDEEIIQLNEKYFQQITDLTERLTGESRESINEIRNCYLERFEELQRTLAQNGSNDSDTHNELRGLEHKLDELLSRDTTEERQQEMYNALMNKLVELRLTNPHKCCSTSGEAAESVDRLVNLLRQELQQERERSSAEKMEAEKVRRNFEEYRADTDRRFLTCTLEIERIKINHEAEVFKIQSVNEEKLNRITTQNAVELTELRNKLMTEHQEELYSERNSVGEAFEKGVQCTSQILAEMIQEAGTTLDAWLARLNDSVGNNKNTNNERFIPPEKEYLDNKFGLNESLAENSLVKAFHAQLLLVSRERSRQLVSALNHTLADTQQRLDDLRHRLERERRDAQATVCQLEHKAQLELEKSEQRHILEYQKKIQQFGESSNEAHLSAQLKQKDSEISELRTQIDSLESQLKDKMRTAMRVEYEKQLESKLLEPTKMVSNQDCLSGPAATRVVIELKNRIQRLREENLSLRRLLLRRLPSRIYTGSSAVEESKKKNRIQA</sequence>
<feature type="coiled-coil region" evidence="1">
    <location>
        <begin position="305"/>
        <end position="385"/>
    </location>
</feature>
<feature type="compositionally biased region" description="Polar residues" evidence="2">
    <location>
        <begin position="200"/>
        <end position="217"/>
    </location>
</feature>
<feature type="compositionally biased region" description="Pro residues" evidence="2">
    <location>
        <begin position="221"/>
        <end position="230"/>
    </location>
</feature>
<feature type="coiled-coil region" evidence="1">
    <location>
        <begin position="415"/>
        <end position="445"/>
    </location>
</feature>
<feature type="coiled-coil region" evidence="1">
    <location>
        <begin position="776"/>
        <end position="810"/>
    </location>
</feature>
<evidence type="ECO:0000256" key="1">
    <source>
        <dbReference type="SAM" id="Coils"/>
    </source>
</evidence>
<feature type="coiled-coil region" evidence="1">
    <location>
        <begin position="577"/>
        <end position="611"/>
    </location>
</feature>
<proteinExistence type="predicted"/>
<organism evidence="3 4">
    <name type="scientific">Fasciola hepatica</name>
    <name type="common">Liver fluke</name>
    <dbReference type="NCBI Taxonomy" id="6192"/>
    <lineage>
        <taxon>Eukaryota</taxon>
        <taxon>Metazoa</taxon>
        <taxon>Spiralia</taxon>
        <taxon>Lophotrochozoa</taxon>
        <taxon>Platyhelminthes</taxon>
        <taxon>Trematoda</taxon>
        <taxon>Digenea</taxon>
        <taxon>Plagiorchiida</taxon>
        <taxon>Echinostomata</taxon>
        <taxon>Echinostomatoidea</taxon>
        <taxon>Fasciolidae</taxon>
        <taxon>Fasciola</taxon>
    </lineage>
</organism>
<keyword evidence="1" id="KW-0175">Coiled coil</keyword>
<feature type="compositionally biased region" description="Basic and acidic residues" evidence="2">
    <location>
        <begin position="8"/>
        <end position="18"/>
    </location>
</feature>